<dbReference type="Proteomes" id="UP001269819">
    <property type="component" value="Unassembled WGS sequence"/>
</dbReference>
<gene>
    <name evidence="2" type="ORF">RYS15_13470</name>
</gene>
<evidence type="ECO:0008006" key="4">
    <source>
        <dbReference type="Google" id="ProtNLM"/>
    </source>
</evidence>
<keyword evidence="3" id="KW-1185">Reference proteome</keyword>
<sequence length="260" mass="29061">MKWRHSLGYKAVLGIGLVELTMLAVMLWSIFQFIETSFSSEIDRHARSIVDVFVAVASDDVVSRNVPALRQYVEQIAATPGTAFVRITDYQGVLLAQAGDAQALMQPFRSWQPGEALPDVFMTRQDIGRAGLDFGAIEVGLDLTDQNAALLELRHKSLMLGLIEMTLAAFISLLLGHFVVTRIARMVSRVRAMTATGEAFDPVSGDELNTLEAELERLEQMLQWQRRQQRERIHQLETINGHCQRKLASQTSSILQSHGQ</sequence>
<protein>
    <recommendedName>
        <fullName evidence="4">HAMP domain-containing protein</fullName>
    </recommendedName>
</protein>
<evidence type="ECO:0000313" key="2">
    <source>
        <dbReference type="EMBL" id="MDV2079695.1"/>
    </source>
</evidence>
<dbReference type="RefSeq" id="WP_316974192.1">
    <property type="nucleotide sequence ID" value="NZ_JAWIIJ010000008.1"/>
</dbReference>
<keyword evidence="1" id="KW-1133">Transmembrane helix</keyword>
<organism evidence="2 3">
    <name type="scientific">Marinobacter xestospongiae</name>
    <dbReference type="NCBI Taxonomy" id="994319"/>
    <lineage>
        <taxon>Bacteria</taxon>
        <taxon>Pseudomonadati</taxon>
        <taxon>Pseudomonadota</taxon>
        <taxon>Gammaproteobacteria</taxon>
        <taxon>Pseudomonadales</taxon>
        <taxon>Marinobacteraceae</taxon>
        <taxon>Marinobacter</taxon>
    </lineage>
</organism>
<comment type="caution">
    <text evidence="2">The sequence shown here is derived from an EMBL/GenBank/DDBJ whole genome shotgun (WGS) entry which is preliminary data.</text>
</comment>
<evidence type="ECO:0000256" key="1">
    <source>
        <dbReference type="SAM" id="Phobius"/>
    </source>
</evidence>
<keyword evidence="1" id="KW-0812">Transmembrane</keyword>
<keyword evidence="1" id="KW-0472">Membrane</keyword>
<feature type="transmembrane region" description="Helical" evidence="1">
    <location>
        <begin position="158"/>
        <end position="180"/>
    </location>
</feature>
<evidence type="ECO:0000313" key="3">
    <source>
        <dbReference type="Proteomes" id="UP001269819"/>
    </source>
</evidence>
<name>A0ABU3VZH6_9GAMM</name>
<accession>A0ABU3VZH6</accession>
<reference evidence="2 3" key="1">
    <citation type="submission" date="2023-10" db="EMBL/GenBank/DDBJ databases">
        <title>Characteristics and mechanism of a salt-tolerant marine origin heterotrophic nitrifying- aerobic denitrifying bacteria Marinobacter xestospongiae HN1.</title>
        <authorList>
            <person name="Qi R."/>
        </authorList>
    </citation>
    <scope>NUCLEOTIDE SEQUENCE [LARGE SCALE GENOMIC DNA]</scope>
    <source>
        <strain evidence="2 3">HN1</strain>
    </source>
</reference>
<dbReference type="EMBL" id="JAWIIJ010000008">
    <property type="protein sequence ID" value="MDV2079695.1"/>
    <property type="molecule type" value="Genomic_DNA"/>
</dbReference>
<feature type="transmembrane region" description="Helical" evidence="1">
    <location>
        <begin position="12"/>
        <end position="34"/>
    </location>
</feature>
<proteinExistence type="predicted"/>